<dbReference type="EMBL" id="JAGRRH010000015">
    <property type="protein sequence ID" value="KAG7357643.1"/>
    <property type="molecule type" value="Genomic_DNA"/>
</dbReference>
<sequence length="125" mass="14091">MMGGRIAIVVARASNAGKSLDFVTCVVAIDFEKSILLLLLIVAVVGNGNDMVRCWTLRNRYWKGEGKFGLVHRTVEYQSIGLWEPQAFQNVGQYWYSYVSAKQITGIIQSIGLWKPQTFQNVAQY</sequence>
<dbReference type="AlphaFoldDB" id="A0A9K3PSF9"/>
<evidence type="ECO:0000313" key="1">
    <source>
        <dbReference type="EMBL" id="KAG7357643.1"/>
    </source>
</evidence>
<organism evidence="1 2">
    <name type="scientific">Nitzschia inconspicua</name>
    <dbReference type="NCBI Taxonomy" id="303405"/>
    <lineage>
        <taxon>Eukaryota</taxon>
        <taxon>Sar</taxon>
        <taxon>Stramenopiles</taxon>
        <taxon>Ochrophyta</taxon>
        <taxon>Bacillariophyta</taxon>
        <taxon>Bacillariophyceae</taxon>
        <taxon>Bacillariophycidae</taxon>
        <taxon>Bacillariales</taxon>
        <taxon>Bacillariaceae</taxon>
        <taxon>Nitzschia</taxon>
    </lineage>
</organism>
<evidence type="ECO:0000313" key="2">
    <source>
        <dbReference type="Proteomes" id="UP000693970"/>
    </source>
</evidence>
<keyword evidence="2" id="KW-1185">Reference proteome</keyword>
<reference evidence="1" key="1">
    <citation type="journal article" date="2021" name="Sci. Rep.">
        <title>Diploid genomic architecture of Nitzschia inconspicua, an elite biomass production diatom.</title>
        <authorList>
            <person name="Oliver A."/>
            <person name="Podell S."/>
            <person name="Pinowska A."/>
            <person name="Traller J.C."/>
            <person name="Smith S.R."/>
            <person name="McClure R."/>
            <person name="Beliaev A."/>
            <person name="Bohutskyi P."/>
            <person name="Hill E.A."/>
            <person name="Rabines A."/>
            <person name="Zheng H."/>
            <person name="Allen L.Z."/>
            <person name="Kuo A."/>
            <person name="Grigoriev I.V."/>
            <person name="Allen A.E."/>
            <person name="Hazlebeck D."/>
            <person name="Allen E.E."/>
        </authorList>
    </citation>
    <scope>NUCLEOTIDE SEQUENCE</scope>
    <source>
        <strain evidence="1">Hildebrandi</strain>
    </source>
</reference>
<gene>
    <name evidence="1" type="ORF">IV203_002331</name>
</gene>
<comment type="caution">
    <text evidence="1">The sequence shown here is derived from an EMBL/GenBank/DDBJ whole genome shotgun (WGS) entry which is preliminary data.</text>
</comment>
<reference evidence="1" key="2">
    <citation type="submission" date="2021-04" db="EMBL/GenBank/DDBJ databases">
        <authorList>
            <person name="Podell S."/>
        </authorList>
    </citation>
    <scope>NUCLEOTIDE SEQUENCE</scope>
    <source>
        <strain evidence="1">Hildebrandi</strain>
    </source>
</reference>
<accession>A0A9K3PSF9</accession>
<proteinExistence type="predicted"/>
<name>A0A9K3PSF9_9STRA</name>
<dbReference type="Proteomes" id="UP000693970">
    <property type="component" value="Unassembled WGS sequence"/>
</dbReference>
<protein>
    <submittedName>
        <fullName evidence="1">Uncharacterized protein</fullName>
    </submittedName>
</protein>